<protein>
    <submittedName>
        <fullName evidence="1">J domain-containing protein C2E1P5.03</fullName>
    </submittedName>
</protein>
<keyword evidence="2" id="KW-1185">Reference proteome</keyword>
<evidence type="ECO:0000313" key="2">
    <source>
        <dbReference type="Proteomes" id="UP000830375"/>
    </source>
</evidence>
<organism evidence="1 2">
    <name type="scientific">Labeo rohita</name>
    <name type="common">Indian major carp</name>
    <name type="synonym">Cyprinus rohita</name>
    <dbReference type="NCBI Taxonomy" id="84645"/>
    <lineage>
        <taxon>Eukaryota</taxon>
        <taxon>Metazoa</taxon>
        <taxon>Chordata</taxon>
        <taxon>Craniata</taxon>
        <taxon>Vertebrata</taxon>
        <taxon>Euteleostomi</taxon>
        <taxon>Actinopterygii</taxon>
        <taxon>Neopterygii</taxon>
        <taxon>Teleostei</taxon>
        <taxon>Ostariophysi</taxon>
        <taxon>Cypriniformes</taxon>
        <taxon>Cyprinidae</taxon>
        <taxon>Labeoninae</taxon>
        <taxon>Labeonini</taxon>
        <taxon>Labeo</taxon>
    </lineage>
</organism>
<name>A0ABQ8MIL1_LABRO</name>
<dbReference type="CDD" id="cd09275">
    <property type="entry name" value="RNase_HI_RT_DIRS1"/>
    <property type="match status" value="1"/>
</dbReference>
<accession>A0ABQ8MIL1</accession>
<dbReference type="Proteomes" id="UP000830375">
    <property type="component" value="Unassembled WGS sequence"/>
</dbReference>
<evidence type="ECO:0000313" key="1">
    <source>
        <dbReference type="EMBL" id="KAI2662127.1"/>
    </source>
</evidence>
<comment type="caution">
    <text evidence="1">The sequence shown here is derived from an EMBL/GenBank/DDBJ whole genome shotgun (WGS) entry which is preliminary data.</text>
</comment>
<dbReference type="EMBL" id="JACTAM010000007">
    <property type="protein sequence ID" value="KAI2662127.1"/>
    <property type="molecule type" value="Genomic_DNA"/>
</dbReference>
<proteinExistence type="predicted"/>
<reference evidence="1 2" key="1">
    <citation type="submission" date="2022-01" db="EMBL/GenBank/DDBJ databases">
        <title>A high-quality chromosome-level genome assembly of rohu carp, Labeo rohita.</title>
        <authorList>
            <person name="Arick M.A. II"/>
            <person name="Hsu C.-Y."/>
            <person name="Magbanua Z."/>
            <person name="Pechanova O."/>
            <person name="Grover C."/>
            <person name="Miller E."/>
            <person name="Thrash A."/>
            <person name="Ezzel L."/>
            <person name="Alam S."/>
            <person name="Benzie J."/>
            <person name="Hamilton M."/>
            <person name="Karsi A."/>
            <person name="Lawrence M.L."/>
            <person name="Peterson D.G."/>
        </authorList>
    </citation>
    <scope>NUCLEOTIDE SEQUENCE [LARGE SCALE GENOMIC DNA]</scope>
    <source>
        <strain evidence="2">BAU-BD-2019</strain>
        <tissue evidence="1">Blood</tissue>
    </source>
</reference>
<sequence length="363" mass="41680">MSSSQWVVFLGTVIDSAQMQAWLAPECLLAIQQLVASFTLGTSRPLKVFQMMLSLMSQLRHINDLEMIVVFLGLKIFLPALKGHHVLIRCDNMTVVLFINCQGSLRSHFHNRMPKHLLLCPYFNLSSLRAVHLPGTLKRVHMLARGNVSSWNGDYPQVVGFREGRGGPLCLRRQLLLQLIFRKEQDVAHDWTSTRLYAFPLISLLPEVFRNQTWFRELIQLLSAAPWPIPLRKDLLYRVRGMIWHPQPELWSLHVRPLDGSPYSFRNEDPSSCDMSSILILSIYPFLSARAVRAPLRSPFDSLRPLTLKIAHLLVLALVNRFITLKVYVENSSHFRQSEQLFVFLEAALKDCQLQSSDYPIGQ</sequence>
<gene>
    <name evidence="1" type="ORF">H4Q32_000899</name>
</gene>